<sequence>MAKMLHSNKSETVNENHEQENDLNLKNISDLNNKYFLELNLEQLLSPEDISEIISNTEVVFERSSWSGILKSSTEQIANLEVMESTISYPTFEINNVEASLDQSFTNSLTIIPEENLSDPNYDATMECNNADSAVESIVEHNYSDQEPQGQVSEEDSDLDDQPASEHINRKRKGYNKRTINKTLRLTGKSYLGFTKYKNQKNSLQNKKRNERKIKERYNFSNKKKVNGVTRKGFLISNMD</sequence>
<feature type="region of interest" description="Disordered" evidence="1">
    <location>
        <begin position="1"/>
        <end position="21"/>
    </location>
</feature>
<accession>A0A9P0CRP9</accession>
<feature type="compositionally biased region" description="Basic and acidic residues" evidence="1">
    <location>
        <begin position="8"/>
        <end position="20"/>
    </location>
</feature>
<evidence type="ECO:0000313" key="3">
    <source>
        <dbReference type="Proteomes" id="UP001153636"/>
    </source>
</evidence>
<protein>
    <submittedName>
        <fullName evidence="2">Uncharacterized protein</fullName>
    </submittedName>
</protein>
<reference evidence="2" key="1">
    <citation type="submission" date="2022-01" db="EMBL/GenBank/DDBJ databases">
        <authorList>
            <person name="King R."/>
        </authorList>
    </citation>
    <scope>NUCLEOTIDE SEQUENCE</scope>
</reference>
<feature type="region of interest" description="Disordered" evidence="1">
    <location>
        <begin position="143"/>
        <end position="176"/>
    </location>
</feature>
<organism evidence="2 3">
    <name type="scientific">Psylliodes chrysocephalus</name>
    <dbReference type="NCBI Taxonomy" id="3402493"/>
    <lineage>
        <taxon>Eukaryota</taxon>
        <taxon>Metazoa</taxon>
        <taxon>Ecdysozoa</taxon>
        <taxon>Arthropoda</taxon>
        <taxon>Hexapoda</taxon>
        <taxon>Insecta</taxon>
        <taxon>Pterygota</taxon>
        <taxon>Neoptera</taxon>
        <taxon>Endopterygota</taxon>
        <taxon>Coleoptera</taxon>
        <taxon>Polyphaga</taxon>
        <taxon>Cucujiformia</taxon>
        <taxon>Chrysomeloidea</taxon>
        <taxon>Chrysomelidae</taxon>
        <taxon>Galerucinae</taxon>
        <taxon>Alticini</taxon>
        <taxon>Psylliodes</taxon>
    </lineage>
</organism>
<dbReference type="Proteomes" id="UP001153636">
    <property type="component" value="Chromosome 13"/>
</dbReference>
<dbReference type="AlphaFoldDB" id="A0A9P0CRP9"/>
<gene>
    <name evidence="2" type="ORF">PSYICH_LOCUS3622</name>
</gene>
<dbReference type="EMBL" id="OV651825">
    <property type="protein sequence ID" value="CAH1103016.1"/>
    <property type="molecule type" value="Genomic_DNA"/>
</dbReference>
<evidence type="ECO:0000313" key="2">
    <source>
        <dbReference type="EMBL" id="CAH1103016.1"/>
    </source>
</evidence>
<evidence type="ECO:0000256" key="1">
    <source>
        <dbReference type="SAM" id="MobiDB-lite"/>
    </source>
</evidence>
<keyword evidence="3" id="KW-1185">Reference proteome</keyword>
<name>A0A9P0CRP9_9CUCU</name>
<feature type="compositionally biased region" description="Acidic residues" evidence="1">
    <location>
        <begin position="153"/>
        <end position="163"/>
    </location>
</feature>
<proteinExistence type="predicted"/>